<feature type="non-terminal residue" evidence="11">
    <location>
        <position position="1"/>
    </location>
</feature>
<dbReference type="PROSITE" id="PS50262">
    <property type="entry name" value="G_PROTEIN_RECEP_F1_2"/>
    <property type="match status" value="1"/>
</dbReference>
<feature type="transmembrane region" description="Helical" evidence="9">
    <location>
        <begin position="79"/>
        <end position="101"/>
    </location>
</feature>
<sequence length="318" mass="36873">RFTTLQIYSLVVHVMVFVLGVTGNGLVIWFCTFKMQKTVNTTWILNLAITDFLFTSFLSLKITYLALGNHWPFGKFMCSLFWFLSNLNLSVSVLQLMVISIDRCVCVYSPVWCKNHRRMRLAKIITAIIWVTSVLLCFPQFFFRITSRDKDKLYCRSNNDKSFKWNVVVRSIGLSVIFTTIVLCYAAIAVQVKRKHINLSSRPPKTFVIIIISFFLCFFPYQIINLLEHFGIQKFSGVNHTVREIMLSLMIANSCVNPILYIFIGRDFKERFCTSITSVFRKAFTEDAEMIDSRKKESSSESRMKSLEISQLYSSTQV</sequence>
<feature type="transmembrane region" description="Helical" evidence="9">
    <location>
        <begin position="163"/>
        <end position="186"/>
    </location>
</feature>
<evidence type="ECO:0000256" key="8">
    <source>
        <dbReference type="ARBA" id="ARBA00025736"/>
    </source>
</evidence>
<feature type="domain" description="G-protein coupled receptors family 1 profile" evidence="10">
    <location>
        <begin position="23"/>
        <end position="261"/>
    </location>
</feature>
<feature type="transmembrane region" description="Helical" evidence="9">
    <location>
        <begin position="6"/>
        <end position="31"/>
    </location>
</feature>
<keyword evidence="7" id="KW-0807">Transducer</keyword>
<dbReference type="PANTHER" id="PTHR24225:SF24">
    <property type="entry name" value="G-PROTEIN COUPLED RECEPTORS FAMILY 1 PROFILE DOMAIN-CONTAINING PROTEIN"/>
    <property type="match status" value="1"/>
</dbReference>
<dbReference type="GO" id="GO:0007204">
    <property type="term" value="P:positive regulation of cytosolic calcium ion concentration"/>
    <property type="evidence" value="ECO:0007669"/>
    <property type="project" value="TreeGrafter"/>
</dbReference>
<evidence type="ECO:0000256" key="3">
    <source>
        <dbReference type="ARBA" id="ARBA00022989"/>
    </source>
</evidence>
<reference evidence="11" key="1">
    <citation type="thesis" date="2020" institute="ProQuest LLC" country="789 East Eisenhower Parkway, Ann Arbor, MI, USA">
        <title>Comparative Genomics and Chromosome Evolution.</title>
        <authorList>
            <person name="Mudd A.B."/>
        </authorList>
    </citation>
    <scope>NUCLEOTIDE SEQUENCE</scope>
    <source>
        <strain evidence="11">237g6f4</strain>
        <tissue evidence="11">Blood</tissue>
    </source>
</reference>
<keyword evidence="12" id="KW-1185">Reference proteome</keyword>
<dbReference type="EMBL" id="WNYA01000159">
    <property type="protein sequence ID" value="KAG8549613.1"/>
    <property type="molecule type" value="Genomic_DNA"/>
</dbReference>
<dbReference type="PRINTS" id="PR00526">
    <property type="entry name" value="FMETLEUPHER"/>
</dbReference>
<dbReference type="InterPro" id="IPR000276">
    <property type="entry name" value="GPCR_Rhodpsn"/>
</dbReference>
<dbReference type="PANTHER" id="PTHR24225">
    <property type="entry name" value="CHEMOTACTIC RECEPTOR"/>
    <property type="match status" value="1"/>
</dbReference>
<keyword evidence="6" id="KW-0675">Receptor</keyword>
<keyword evidence="3 9" id="KW-1133">Transmembrane helix</keyword>
<keyword evidence="5 9" id="KW-0472">Membrane</keyword>
<dbReference type="GO" id="GO:0005886">
    <property type="term" value="C:plasma membrane"/>
    <property type="evidence" value="ECO:0007669"/>
    <property type="project" value="TreeGrafter"/>
</dbReference>
<evidence type="ECO:0000256" key="6">
    <source>
        <dbReference type="ARBA" id="ARBA00023170"/>
    </source>
</evidence>
<feature type="transmembrane region" description="Helical" evidence="9">
    <location>
        <begin position="207"/>
        <end position="225"/>
    </location>
</feature>
<dbReference type="Proteomes" id="UP000824782">
    <property type="component" value="Unassembled WGS sequence"/>
</dbReference>
<protein>
    <recommendedName>
        <fullName evidence="10">G-protein coupled receptors family 1 profile domain-containing protein</fullName>
    </recommendedName>
</protein>
<evidence type="ECO:0000256" key="2">
    <source>
        <dbReference type="ARBA" id="ARBA00022692"/>
    </source>
</evidence>
<dbReference type="SUPFAM" id="SSF81321">
    <property type="entry name" value="Family A G protein-coupled receptor-like"/>
    <property type="match status" value="1"/>
</dbReference>
<accession>A0AAV6ZU79</accession>
<comment type="similarity">
    <text evidence="8">Belongs to the chemokine-like receptor (CMKLR) family.</text>
</comment>
<feature type="transmembrane region" description="Helical" evidence="9">
    <location>
        <begin position="245"/>
        <end position="264"/>
    </location>
</feature>
<dbReference type="AlphaFoldDB" id="A0AAV6ZU79"/>
<dbReference type="GO" id="GO:0007200">
    <property type="term" value="P:phospholipase C-activating G protein-coupled receptor signaling pathway"/>
    <property type="evidence" value="ECO:0007669"/>
    <property type="project" value="TreeGrafter"/>
</dbReference>
<feature type="transmembrane region" description="Helical" evidence="9">
    <location>
        <begin position="121"/>
        <end position="143"/>
    </location>
</feature>
<dbReference type="Gene3D" id="1.20.1070.10">
    <property type="entry name" value="Rhodopsin 7-helix transmembrane proteins"/>
    <property type="match status" value="1"/>
</dbReference>
<dbReference type="GO" id="GO:0004875">
    <property type="term" value="F:complement receptor activity"/>
    <property type="evidence" value="ECO:0007669"/>
    <property type="project" value="TreeGrafter"/>
</dbReference>
<dbReference type="InterPro" id="IPR000826">
    <property type="entry name" value="Formyl_rcpt-rel"/>
</dbReference>
<evidence type="ECO:0000313" key="11">
    <source>
        <dbReference type="EMBL" id="KAG8549613.1"/>
    </source>
</evidence>
<evidence type="ECO:0000256" key="9">
    <source>
        <dbReference type="SAM" id="Phobius"/>
    </source>
</evidence>
<evidence type="ECO:0000313" key="12">
    <source>
        <dbReference type="Proteomes" id="UP000824782"/>
    </source>
</evidence>
<gene>
    <name evidence="11" type="ORF">GDO81_020513</name>
</gene>
<evidence type="ECO:0000259" key="10">
    <source>
        <dbReference type="PROSITE" id="PS50262"/>
    </source>
</evidence>
<comment type="caution">
    <text evidence="11">The sequence shown here is derived from an EMBL/GenBank/DDBJ whole genome shotgun (WGS) entry which is preliminary data.</text>
</comment>
<evidence type="ECO:0000256" key="4">
    <source>
        <dbReference type="ARBA" id="ARBA00023040"/>
    </source>
</evidence>
<dbReference type="InterPro" id="IPR017452">
    <property type="entry name" value="GPCR_Rhodpsn_7TM"/>
</dbReference>
<evidence type="ECO:0000256" key="1">
    <source>
        <dbReference type="ARBA" id="ARBA00004141"/>
    </source>
</evidence>
<dbReference type="GO" id="GO:0004930">
    <property type="term" value="F:G protein-coupled receptor activity"/>
    <property type="evidence" value="ECO:0007669"/>
    <property type="project" value="UniProtKB-KW"/>
</dbReference>
<proteinExistence type="inferred from homology"/>
<feature type="transmembrane region" description="Helical" evidence="9">
    <location>
        <begin position="43"/>
        <end position="67"/>
    </location>
</feature>
<dbReference type="GO" id="GO:0006954">
    <property type="term" value="P:inflammatory response"/>
    <property type="evidence" value="ECO:0007669"/>
    <property type="project" value="TreeGrafter"/>
</dbReference>
<keyword evidence="4" id="KW-0297">G-protein coupled receptor</keyword>
<organism evidence="11 12">
    <name type="scientific">Engystomops pustulosus</name>
    <name type="common">Tungara frog</name>
    <name type="synonym">Physalaemus pustulosus</name>
    <dbReference type="NCBI Taxonomy" id="76066"/>
    <lineage>
        <taxon>Eukaryota</taxon>
        <taxon>Metazoa</taxon>
        <taxon>Chordata</taxon>
        <taxon>Craniata</taxon>
        <taxon>Vertebrata</taxon>
        <taxon>Euteleostomi</taxon>
        <taxon>Amphibia</taxon>
        <taxon>Batrachia</taxon>
        <taxon>Anura</taxon>
        <taxon>Neobatrachia</taxon>
        <taxon>Hyloidea</taxon>
        <taxon>Leptodactylidae</taxon>
        <taxon>Leiuperinae</taxon>
        <taxon>Engystomops</taxon>
    </lineage>
</organism>
<comment type="subcellular location">
    <subcellularLocation>
        <location evidence="1">Membrane</location>
        <topology evidence="1">Multi-pass membrane protein</topology>
    </subcellularLocation>
</comment>
<evidence type="ECO:0000256" key="5">
    <source>
        <dbReference type="ARBA" id="ARBA00023136"/>
    </source>
</evidence>
<keyword evidence="2 9" id="KW-0812">Transmembrane</keyword>
<name>A0AAV6ZU79_ENGPU</name>
<dbReference type="PRINTS" id="PR00237">
    <property type="entry name" value="GPCRRHODOPSN"/>
</dbReference>
<evidence type="ECO:0000256" key="7">
    <source>
        <dbReference type="ARBA" id="ARBA00023224"/>
    </source>
</evidence>
<dbReference type="Pfam" id="PF00001">
    <property type="entry name" value="7tm_1"/>
    <property type="match status" value="1"/>
</dbReference>